<keyword evidence="2" id="KW-1185">Reference proteome</keyword>
<organism evidence="1 2">
    <name type="scientific">Leptothoe kymatousa TAU-MAC 1615</name>
    <dbReference type="NCBI Taxonomy" id="2364775"/>
    <lineage>
        <taxon>Bacteria</taxon>
        <taxon>Bacillati</taxon>
        <taxon>Cyanobacteriota</taxon>
        <taxon>Cyanophyceae</taxon>
        <taxon>Nodosilineales</taxon>
        <taxon>Cymatolegaceae</taxon>
        <taxon>Leptothoe</taxon>
        <taxon>Leptothoe kymatousa</taxon>
    </lineage>
</organism>
<dbReference type="EMBL" id="JADOER010000005">
    <property type="protein sequence ID" value="MBT9312136.1"/>
    <property type="molecule type" value="Genomic_DNA"/>
</dbReference>
<proteinExistence type="predicted"/>
<evidence type="ECO:0000313" key="2">
    <source>
        <dbReference type="Proteomes" id="UP001196661"/>
    </source>
</evidence>
<protein>
    <submittedName>
        <fullName evidence="1">Uncharacterized protein</fullName>
    </submittedName>
</protein>
<gene>
    <name evidence="1" type="ORF">IXB28_07955</name>
</gene>
<evidence type="ECO:0000313" key="1">
    <source>
        <dbReference type="EMBL" id="MBT9312136.1"/>
    </source>
</evidence>
<comment type="caution">
    <text evidence="1">The sequence shown here is derived from an EMBL/GenBank/DDBJ whole genome shotgun (WGS) entry which is preliminary data.</text>
</comment>
<accession>A0ABS5Y3E1</accession>
<dbReference type="RefSeq" id="WP_215618035.1">
    <property type="nucleotide sequence ID" value="NZ_JADOER010000005.1"/>
</dbReference>
<name>A0ABS5Y3E1_9CYAN</name>
<dbReference type="Proteomes" id="UP001196661">
    <property type="component" value="Unassembled WGS sequence"/>
</dbReference>
<reference evidence="1 2" key="1">
    <citation type="journal article" date="2021" name="Mar. Drugs">
        <title>Genome Reduction and Secondary Metabolism of the Marine Sponge-Associated Cyanobacterium Leptothoe.</title>
        <authorList>
            <person name="Konstantinou D."/>
            <person name="Popin R.V."/>
            <person name="Fewer D.P."/>
            <person name="Sivonen K."/>
            <person name="Gkelis S."/>
        </authorList>
    </citation>
    <scope>NUCLEOTIDE SEQUENCE [LARGE SCALE GENOMIC DNA]</scope>
    <source>
        <strain evidence="1 2">TAU-MAC 1615</strain>
    </source>
</reference>
<sequence>MAKVVVAGDGLTIYGLVCGRGFSAVGCRLKTLVALERVVPENNAIAPPLRFRTIQIYQRVANAIG</sequence>